<reference evidence="1 2" key="1">
    <citation type="submission" date="2020-08" db="EMBL/GenBank/DDBJ databases">
        <title>Sequencing the genomes of 1000 actinobacteria strains.</title>
        <authorList>
            <person name="Klenk H.-P."/>
        </authorList>
    </citation>
    <scope>NUCLEOTIDE SEQUENCE [LARGE SCALE GENOMIC DNA]</scope>
    <source>
        <strain evidence="1 2">DSM 43851</strain>
    </source>
</reference>
<gene>
    <name evidence="1" type="ORF">BJ998_001374</name>
</gene>
<comment type="caution">
    <text evidence="1">The sequence shown here is derived from an EMBL/GenBank/DDBJ whole genome shotgun (WGS) entry which is preliminary data.</text>
</comment>
<evidence type="ECO:0000313" key="1">
    <source>
        <dbReference type="EMBL" id="MBB5890178.1"/>
    </source>
</evidence>
<keyword evidence="2" id="KW-1185">Reference proteome</keyword>
<proteinExistence type="predicted"/>
<protein>
    <submittedName>
        <fullName evidence="1">Uncharacterized protein</fullName>
    </submittedName>
</protein>
<dbReference type="Proteomes" id="UP000585638">
    <property type="component" value="Unassembled WGS sequence"/>
</dbReference>
<dbReference type="EMBL" id="JACHIR010000001">
    <property type="protein sequence ID" value="MBB5890178.1"/>
    <property type="molecule type" value="Genomic_DNA"/>
</dbReference>
<sequence length="29" mass="3197">MTSPTAAALRPPEVDVKRYLDTTISNPHD</sequence>
<dbReference type="AlphaFoldDB" id="A0A7W9KDH6"/>
<evidence type="ECO:0000313" key="2">
    <source>
        <dbReference type="Proteomes" id="UP000585638"/>
    </source>
</evidence>
<name>A0A7W9KDH6_9PSEU</name>
<accession>A0A7W9KDH6</accession>
<organism evidence="1 2">
    <name type="scientific">Kutzneria kofuensis</name>
    <dbReference type="NCBI Taxonomy" id="103725"/>
    <lineage>
        <taxon>Bacteria</taxon>
        <taxon>Bacillati</taxon>
        <taxon>Actinomycetota</taxon>
        <taxon>Actinomycetes</taxon>
        <taxon>Pseudonocardiales</taxon>
        <taxon>Pseudonocardiaceae</taxon>
        <taxon>Kutzneria</taxon>
    </lineage>
</organism>